<keyword evidence="7" id="KW-1185">Reference proteome</keyword>
<evidence type="ECO:0000256" key="1">
    <source>
        <dbReference type="ARBA" id="ARBA00022723"/>
    </source>
</evidence>
<evidence type="ECO:0000313" key="7">
    <source>
        <dbReference type="Proteomes" id="UP000053593"/>
    </source>
</evidence>
<organism evidence="6 7">
    <name type="scientific">Collybiopsis luxurians FD-317 M1</name>
    <dbReference type="NCBI Taxonomy" id="944289"/>
    <lineage>
        <taxon>Eukaryota</taxon>
        <taxon>Fungi</taxon>
        <taxon>Dikarya</taxon>
        <taxon>Basidiomycota</taxon>
        <taxon>Agaricomycotina</taxon>
        <taxon>Agaricomycetes</taxon>
        <taxon>Agaricomycetidae</taxon>
        <taxon>Agaricales</taxon>
        <taxon>Marasmiineae</taxon>
        <taxon>Omphalotaceae</taxon>
        <taxon>Collybiopsis</taxon>
        <taxon>Collybiopsis luxurians</taxon>
    </lineage>
</organism>
<dbReference type="PROSITE" id="PS50865">
    <property type="entry name" value="ZF_MYND_2"/>
    <property type="match status" value="1"/>
</dbReference>
<dbReference type="HOGENOM" id="CLU_1656301_0_0_1"/>
<protein>
    <submittedName>
        <fullName evidence="6">Unplaced genomic scaffold GYMLUscaffold_31, whole genome shotgun sequence</fullName>
    </submittedName>
</protein>
<dbReference type="SUPFAM" id="SSF144232">
    <property type="entry name" value="HIT/MYND zinc finger-like"/>
    <property type="match status" value="1"/>
</dbReference>
<keyword evidence="3" id="KW-0862">Zinc</keyword>
<accession>A0A0D0CAK1</accession>
<proteinExistence type="predicted"/>
<name>A0A0D0CAK1_9AGAR</name>
<dbReference type="OrthoDB" id="3069944at2759"/>
<evidence type="ECO:0000256" key="3">
    <source>
        <dbReference type="ARBA" id="ARBA00022833"/>
    </source>
</evidence>
<gene>
    <name evidence="6" type="ORF">GYMLUDRAFT_44450</name>
</gene>
<dbReference type="Gene3D" id="6.10.140.2220">
    <property type="match status" value="1"/>
</dbReference>
<reference evidence="6 7" key="1">
    <citation type="submission" date="2014-04" db="EMBL/GenBank/DDBJ databases">
        <title>Evolutionary Origins and Diversification of the Mycorrhizal Mutualists.</title>
        <authorList>
            <consortium name="DOE Joint Genome Institute"/>
            <consortium name="Mycorrhizal Genomics Consortium"/>
            <person name="Kohler A."/>
            <person name="Kuo A."/>
            <person name="Nagy L.G."/>
            <person name="Floudas D."/>
            <person name="Copeland A."/>
            <person name="Barry K.W."/>
            <person name="Cichocki N."/>
            <person name="Veneault-Fourrey C."/>
            <person name="LaButti K."/>
            <person name="Lindquist E.A."/>
            <person name="Lipzen A."/>
            <person name="Lundell T."/>
            <person name="Morin E."/>
            <person name="Murat C."/>
            <person name="Riley R."/>
            <person name="Ohm R."/>
            <person name="Sun H."/>
            <person name="Tunlid A."/>
            <person name="Henrissat B."/>
            <person name="Grigoriev I.V."/>
            <person name="Hibbett D.S."/>
            <person name="Martin F."/>
        </authorList>
    </citation>
    <scope>NUCLEOTIDE SEQUENCE [LARGE SCALE GENOMIC DNA]</scope>
    <source>
        <strain evidence="6 7">FD-317 M1</strain>
    </source>
</reference>
<evidence type="ECO:0000313" key="6">
    <source>
        <dbReference type="EMBL" id="KIK59469.1"/>
    </source>
</evidence>
<dbReference type="PROSITE" id="PS01360">
    <property type="entry name" value="ZF_MYND_1"/>
    <property type="match status" value="1"/>
</dbReference>
<feature type="domain" description="MYND-type" evidence="5">
    <location>
        <begin position="75"/>
        <end position="122"/>
    </location>
</feature>
<evidence type="ECO:0000256" key="2">
    <source>
        <dbReference type="ARBA" id="ARBA00022771"/>
    </source>
</evidence>
<dbReference type="AlphaFoldDB" id="A0A0D0CAK1"/>
<dbReference type="GO" id="GO:0008270">
    <property type="term" value="F:zinc ion binding"/>
    <property type="evidence" value="ECO:0007669"/>
    <property type="project" value="UniProtKB-KW"/>
</dbReference>
<evidence type="ECO:0000259" key="5">
    <source>
        <dbReference type="PROSITE" id="PS50865"/>
    </source>
</evidence>
<feature type="non-terminal residue" evidence="6">
    <location>
        <position position="160"/>
    </location>
</feature>
<dbReference type="Proteomes" id="UP000053593">
    <property type="component" value="Unassembled WGS sequence"/>
</dbReference>
<keyword evidence="1" id="KW-0479">Metal-binding</keyword>
<sequence length="160" mass="18183">MCDYLASLILSFFTVPSILRRFLKYANNALAVDPKAFEFNAPVGSSLAKFGAAWKEAIAKAEYFDVLKEKYKSTTVICANKECHTIPEERHFIQVCSRCRTNVYCSYECQRMDWNAGHRQVCGSNVSLSSPRGLSSRGNNYDTTFIKFIIRQTLEAHRTS</sequence>
<dbReference type="InterPro" id="IPR002893">
    <property type="entry name" value="Znf_MYND"/>
</dbReference>
<dbReference type="EMBL" id="KN834779">
    <property type="protein sequence ID" value="KIK59469.1"/>
    <property type="molecule type" value="Genomic_DNA"/>
</dbReference>
<dbReference type="Pfam" id="PF01753">
    <property type="entry name" value="zf-MYND"/>
    <property type="match status" value="1"/>
</dbReference>
<keyword evidence="2 4" id="KW-0863">Zinc-finger</keyword>
<evidence type="ECO:0000256" key="4">
    <source>
        <dbReference type="PROSITE-ProRule" id="PRU00134"/>
    </source>
</evidence>